<dbReference type="PANTHER" id="PTHR24114:SF2">
    <property type="entry name" value="F-BOX DOMAIN-CONTAINING PROTEIN-RELATED"/>
    <property type="match status" value="1"/>
</dbReference>
<dbReference type="PANTHER" id="PTHR24114">
    <property type="entry name" value="LEUCINE RICH REPEAT FAMILY PROTEIN"/>
    <property type="match status" value="1"/>
</dbReference>
<dbReference type="SUPFAM" id="SSF52047">
    <property type="entry name" value="RNI-like"/>
    <property type="match status" value="1"/>
</dbReference>
<accession>A0A821AQ57</accession>
<dbReference type="Proteomes" id="UP000663838">
    <property type="component" value="Unassembled WGS sequence"/>
</dbReference>
<protein>
    <submittedName>
        <fullName evidence="4">Uncharacterized protein</fullName>
    </submittedName>
</protein>
<reference evidence="4" key="1">
    <citation type="submission" date="2021-02" db="EMBL/GenBank/DDBJ databases">
        <authorList>
            <person name="Nowell W R."/>
        </authorList>
    </citation>
    <scope>NUCLEOTIDE SEQUENCE</scope>
</reference>
<dbReference type="InterPro" id="IPR032675">
    <property type="entry name" value="LRR_dom_sf"/>
</dbReference>
<dbReference type="Proteomes" id="UP000663869">
    <property type="component" value="Unassembled WGS sequence"/>
</dbReference>
<name>A0A821AQ57_9BILA</name>
<dbReference type="Proteomes" id="UP000663862">
    <property type="component" value="Unassembled WGS sequence"/>
</dbReference>
<dbReference type="AlphaFoldDB" id="A0A821AQ57"/>
<dbReference type="Gene3D" id="3.80.10.10">
    <property type="entry name" value="Ribonuclease Inhibitor"/>
    <property type="match status" value="1"/>
</dbReference>
<sequence>MAYIKGSFTLTHDSTDKDNKLITDLSPLDSNAQRSDTNVEEARTPYKTKNRKLVQQRKPRAGLQSTSVHDFYDTDLESDDDRQKTPNKNFKARYISSCKKYDAQPVSSFIAVIESQSRSVNISDAALKPVDIQVLAPYLGLNKIIKLNLSGNRFGCIGAVYLSDFIRESSSINDLDLSYNDIGLTGCEALCNALRSCKTIENLILDGNSFDDKCSSVLADLISSNQSLIYLSLSKNFFESVATAKSFSSALAINQSLDNFDISFNHFQSKATAALIEFLAKNYKLTSLNLSHSSFGLEASKAFFLAMKNKQTQLEELDLSSNLIDDECAKYFAQVLSINESLKKLILIQNPLSVQGCIKLLKPLKMMPTSQLEIIDIRSMYVKNEVFIELANDLENRFEKLVIRRGEKVE</sequence>
<evidence type="ECO:0000313" key="2">
    <source>
        <dbReference type="EMBL" id="CAF3410374.1"/>
    </source>
</evidence>
<dbReference type="EMBL" id="CAJOBQ010002886">
    <property type="protein sequence ID" value="CAF4583841.1"/>
    <property type="molecule type" value="Genomic_DNA"/>
</dbReference>
<dbReference type="EMBL" id="CAJNYU010003459">
    <property type="protein sequence ID" value="CAF3674724.1"/>
    <property type="molecule type" value="Genomic_DNA"/>
</dbReference>
<dbReference type="Pfam" id="PF13516">
    <property type="entry name" value="LRR_6"/>
    <property type="match status" value="2"/>
</dbReference>
<evidence type="ECO:0000313" key="5">
    <source>
        <dbReference type="EMBL" id="CAF4856728.1"/>
    </source>
</evidence>
<organism evidence="4 6">
    <name type="scientific">Rotaria socialis</name>
    <dbReference type="NCBI Taxonomy" id="392032"/>
    <lineage>
        <taxon>Eukaryota</taxon>
        <taxon>Metazoa</taxon>
        <taxon>Spiralia</taxon>
        <taxon>Gnathifera</taxon>
        <taxon>Rotifera</taxon>
        <taxon>Eurotatoria</taxon>
        <taxon>Bdelloidea</taxon>
        <taxon>Philodinida</taxon>
        <taxon>Philodinidae</taxon>
        <taxon>Rotaria</taxon>
    </lineage>
</organism>
<evidence type="ECO:0000256" key="1">
    <source>
        <dbReference type="SAM" id="MobiDB-lite"/>
    </source>
</evidence>
<dbReference type="EMBL" id="CAJNYV010001221">
    <property type="protein sequence ID" value="CAF3410374.1"/>
    <property type="molecule type" value="Genomic_DNA"/>
</dbReference>
<gene>
    <name evidence="3" type="ORF">FME351_LOCUS25962</name>
    <name evidence="2" type="ORF">KIK155_LOCUS8972</name>
    <name evidence="5" type="ORF">TOA249_LOCUS27346</name>
    <name evidence="4" type="ORF">TSG867_LOCUS26751</name>
</gene>
<dbReference type="InterPro" id="IPR001611">
    <property type="entry name" value="Leu-rich_rpt"/>
</dbReference>
<dbReference type="SMART" id="SM00368">
    <property type="entry name" value="LRR_RI"/>
    <property type="match status" value="7"/>
</dbReference>
<comment type="caution">
    <text evidence="4">The sequence shown here is derived from an EMBL/GenBank/DDBJ whole genome shotgun (WGS) entry which is preliminary data.</text>
</comment>
<feature type="compositionally biased region" description="Basic residues" evidence="1">
    <location>
        <begin position="46"/>
        <end position="60"/>
    </location>
</feature>
<evidence type="ECO:0000313" key="4">
    <source>
        <dbReference type="EMBL" id="CAF4583841.1"/>
    </source>
</evidence>
<proteinExistence type="predicted"/>
<dbReference type="InterPro" id="IPR052394">
    <property type="entry name" value="LRR-containing"/>
</dbReference>
<feature type="region of interest" description="Disordered" evidence="1">
    <location>
        <begin position="22"/>
        <end position="64"/>
    </location>
</feature>
<evidence type="ECO:0000313" key="3">
    <source>
        <dbReference type="EMBL" id="CAF3674724.1"/>
    </source>
</evidence>
<evidence type="ECO:0000313" key="6">
    <source>
        <dbReference type="Proteomes" id="UP000663862"/>
    </source>
</evidence>
<dbReference type="EMBL" id="CAJOBS010003453">
    <property type="protein sequence ID" value="CAF4856728.1"/>
    <property type="molecule type" value="Genomic_DNA"/>
</dbReference>
<dbReference type="Proteomes" id="UP000663865">
    <property type="component" value="Unassembled WGS sequence"/>
</dbReference>